<gene>
    <name evidence="3" type="ORF">JOF56_002831</name>
</gene>
<evidence type="ECO:0000313" key="3">
    <source>
        <dbReference type="EMBL" id="MBP2322446.1"/>
    </source>
</evidence>
<evidence type="ECO:0000259" key="1">
    <source>
        <dbReference type="Pfam" id="PF13280"/>
    </source>
</evidence>
<protein>
    <recommendedName>
        <fullName evidence="5">Helicase XPB/Ssl2 N-terminal domain-containing protein</fullName>
    </recommendedName>
</protein>
<dbReference type="EMBL" id="JAGINW010000001">
    <property type="protein sequence ID" value="MBP2322446.1"/>
    <property type="molecule type" value="Genomic_DNA"/>
</dbReference>
<evidence type="ECO:0008006" key="5">
    <source>
        <dbReference type="Google" id="ProtNLM"/>
    </source>
</evidence>
<evidence type="ECO:0000313" key="4">
    <source>
        <dbReference type="Proteomes" id="UP001519332"/>
    </source>
</evidence>
<feature type="domain" description="WYL" evidence="1">
    <location>
        <begin position="692"/>
        <end position="753"/>
    </location>
</feature>
<dbReference type="Proteomes" id="UP001519332">
    <property type="component" value="Unassembled WGS sequence"/>
</dbReference>
<name>A0ABS4TDL9_9PSEU</name>
<dbReference type="Pfam" id="PF13280">
    <property type="entry name" value="WYL"/>
    <property type="match status" value="1"/>
</dbReference>
<dbReference type="InterPro" id="IPR032830">
    <property type="entry name" value="XPB/Ssl2_N"/>
</dbReference>
<organism evidence="3 4">
    <name type="scientific">Kibdelosporangium banguiense</name>
    <dbReference type="NCBI Taxonomy" id="1365924"/>
    <lineage>
        <taxon>Bacteria</taxon>
        <taxon>Bacillati</taxon>
        <taxon>Actinomycetota</taxon>
        <taxon>Actinomycetes</taxon>
        <taxon>Pseudonocardiales</taxon>
        <taxon>Pseudonocardiaceae</taxon>
        <taxon>Kibdelosporangium</taxon>
    </lineage>
</organism>
<reference evidence="3 4" key="1">
    <citation type="submission" date="2021-03" db="EMBL/GenBank/DDBJ databases">
        <title>Sequencing the genomes of 1000 actinobacteria strains.</title>
        <authorList>
            <person name="Klenk H.-P."/>
        </authorList>
    </citation>
    <scope>NUCLEOTIDE SEQUENCE [LARGE SCALE GENOMIC DNA]</scope>
    <source>
        <strain evidence="3 4">DSM 46670</strain>
    </source>
</reference>
<dbReference type="Pfam" id="PF13625">
    <property type="entry name" value="Helicase_C_3"/>
    <property type="match status" value="1"/>
</dbReference>
<feature type="domain" description="Helicase XPB/Ssl2 N-terminal" evidence="2">
    <location>
        <begin position="478"/>
        <end position="597"/>
    </location>
</feature>
<dbReference type="RefSeq" id="WP_209637915.1">
    <property type="nucleotide sequence ID" value="NZ_JAGINW010000001.1"/>
</dbReference>
<evidence type="ECO:0000259" key="2">
    <source>
        <dbReference type="Pfam" id="PF13625"/>
    </source>
</evidence>
<accession>A0ABS4TDL9</accession>
<sequence length="755" mass="80748">MTLDQGFAQYLLGLSETALADVLRRRLDVCLPPEPQDALQLAHRLLHRGSVAFVFAELDHDALVVAQAVQVLAGHATRDAVIELLNADPVLLHAALRELTDLGLAWPYEGTYYIAPALAGSWSAPLGLGSSIHRLVADWHADRCRELAASLGLKTDRVSRAKLIDRIGELMSDSAEVGNRVAKLSAGARTLLDRLCVESPRVHFDPAGRSIVTELLMRGLLVQIDYRVAELPAEIGMALSPPGSRFKLTGPPSQYVIAVDPVVLGNAGAAAAHETLTAVTSMLDDAERTPIAQVKSGGVGVREQKRLAKALRCTESDVALWIDLAFSAELLAADRDGLLVPTEHFDSWRDLDQGSRWLILADAWYSMEHAPTDRIADGGRAVYPPLPMYADFEPVRRALLRMLSRIEGAAEIDDTLGWYCPVLPPAAVAGMAQATVAEATKLGVIAHGALTPLGRALLAGDQDLARDALPEVRQSVDLQSDLTAIVGGEPTRQVLNVLRTLAEPETSGAASTWRFTPGTVRKAFDAGMSADSVLESLASIAPRGVPQPLEYLVKDVARRHGRIRVATVGCCVVTDETHTTEILATRSLKPLALRQIASTVLVSAASVPKTLEALRAAGFAPVSEAEDGTVLIEHTRTRRTSAELYEPEIERRDLDLAGLAAGILKAGNTSAAESQLVKGLRSAGPALSAAELTMLASAIETGMPVRIQYQSASGGVTSRVIEGAVFDGLMIEAWCTLRDDVRVFSVERILAVDPA</sequence>
<keyword evidence="4" id="KW-1185">Reference proteome</keyword>
<proteinExistence type="predicted"/>
<dbReference type="InterPro" id="IPR026881">
    <property type="entry name" value="WYL_dom"/>
</dbReference>
<comment type="caution">
    <text evidence="3">The sequence shown here is derived from an EMBL/GenBank/DDBJ whole genome shotgun (WGS) entry which is preliminary data.</text>
</comment>